<dbReference type="AlphaFoldDB" id="A0A8J2L5F7"/>
<comment type="caution">
    <text evidence="1">The sequence shown here is derived from an EMBL/GenBank/DDBJ whole genome shotgun (WGS) entry which is preliminary data.</text>
</comment>
<sequence length="51" mass="5753">MLGIDTSESQIVSAGVILKRRYIRTIVFTRISFKKDSPTEESVTLVRPSPE</sequence>
<name>A0A8J2L5F7_9HEXA</name>
<dbReference type="Proteomes" id="UP000708208">
    <property type="component" value="Unassembled WGS sequence"/>
</dbReference>
<evidence type="ECO:0000313" key="1">
    <source>
        <dbReference type="EMBL" id="CAG7829075.1"/>
    </source>
</evidence>
<accession>A0A8J2L5F7</accession>
<reference evidence="1" key="1">
    <citation type="submission" date="2021-06" db="EMBL/GenBank/DDBJ databases">
        <authorList>
            <person name="Hodson N. C."/>
            <person name="Mongue J. A."/>
            <person name="Jaron S. K."/>
        </authorList>
    </citation>
    <scope>NUCLEOTIDE SEQUENCE</scope>
</reference>
<keyword evidence="2" id="KW-1185">Reference proteome</keyword>
<feature type="non-terminal residue" evidence="1">
    <location>
        <position position="1"/>
    </location>
</feature>
<evidence type="ECO:0000313" key="2">
    <source>
        <dbReference type="Proteomes" id="UP000708208"/>
    </source>
</evidence>
<protein>
    <submittedName>
        <fullName evidence="1">Uncharacterized protein</fullName>
    </submittedName>
</protein>
<proteinExistence type="predicted"/>
<organism evidence="1 2">
    <name type="scientific">Allacma fusca</name>
    <dbReference type="NCBI Taxonomy" id="39272"/>
    <lineage>
        <taxon>Eukaryota</taxon>
        <taxon>Metazoa</taxon>
        <taxon>Ecdysozoa</taxon>
        <taxon>Arthropoda</taxon>
        <taxon>Hexapoda</taxon>
        <taxon>Collembola</taxon>
        <taxon>Symphypleona</taxon>
        <taxon>Sminthuridae</taxon>
        <taxon>Allacma</taxon>
    </lineage>
</organism>
<dbReference type="EMBL" id="CAJVCH010550033">
    <property type="protein sequence ID" value="CAG7829075.1"/>
    <property type="molecule type" value="Genomic_DNA"/>
</dbReference>
<gene>
    <name evidence="1" type="ORF">AFUS01_LOCUS38959</name>
</gene>